<gene>
    <name evidence="4" type="ORF">AMURIS_04163</name>
</gene>
<dbReference type="Proteomes" id="UP000236311">
    <property type="component" value="Unassembled WGS sequence"/>
</dbReference>
<dbReference type="Pfam" id="PF23988">
    <property type="entry name" value="DUF7309"/>
    <property type="match status" value="1"/>
</dbReference>
<proteinExistence type="predicted"/>
<accession>A0A2K4ZLU7</accession>
<reference evidence="4 5" key="1">
    <citation type="submission" date="2018-01" db="EMBL/GenBank/DDBJ databases">
        <authorList>
            <person name="Gaut B.S."/>
            <person name="Morton B.R."/>
            <person name="Clegg M.T."/>
            <person name="Duvall M.R."/>
        </authorList>
    </citation>
    <scope>NUCLEOTIDE SEQUENCE [LARGE SCALE GENOMIC DNA]</scope>
    <source>
        <strain evidence="4">GP69</strain>
    </source>
</reference>
<dbReference type="OrthoDB" id="9801392at2"/>
<evidence type="ECO:0000259" key="3">
    <source>
        <dbReference type="Pfam" id="PF23988"/>
    </source>
</evidence>
<evidence type="ECO:0000313" key="5">
    <source>
        <dbReference type="Proteomes" id="UP000236311"/>
    </source>
</evidence>
<evidence type="ECO:0000259" key="2">
    <source>
        <dbReference type="Pfam" id="PF22007"/>
    </source>
</evidence>
<dbReference type="AlphaFoldDB" id="A0A2K4ZLU7"/>
<feature type="domain" description="DUF7309" evidence="3">
    <location>
        <begin position="5"/>
        <end position="169"/>
    </location>
</feature>
<name>A0A2K4ZLU7_9FIRM</name>
<dbReference type="InterPro" id="IPR054216">
    <property type="entry name" value="DUF6930"/>
</dbReference>
<evidence type="ECO:0000259" key="1">
    <source>
        <dbReference type="Pfam" id="PF07929"/>
    </source>
</evidence>
<dbReference type="SUPFAM" id="SSF159941">
    <property type="entry name" value="MM3350-like"/>
    <property type="match status" value="1"/>
</dbReference>
<feature type="domain" description="Plasmid pRiA4b Orf3-like" evidence="1">
    <location>
        <begin position="377"/>
        <end position="489"/>
    </location>
</feature>
<dbReference type="Pfam" id="PF22007">
    <property type="entry name" value="DUF6930"/>
    <property type="match status" value="1"/>
</dbReference>
<dbReference type="InterPro" id="IPR012912">
    <property type="entry name" value="Plasmid_pRiA4b_Orf3-like"/>
</dbReference>
<feature type="domain" description="DUF6930" evidence="2">
    <location>
        <begin position="223"/>
        <end position="338"/>
    </location>
</feature>
<protein>
    <submittedName>
        <fullName evidence="4">Plasmid pRiA4b ORF-3-like protein</fullName>
    </submittedName>
</protein>
<keyword evidence="5" id="KW-1185">Reference proteome</keyword>
<evidence type="ECO:0000313" key="4">
    <source>
        <dbReference type="EMBL" id="SOY31420.1"/>
    </source>
</evidence>
<organism evidence="4 5">
    <name type="scientific">Acetatifactor muris</name>
    <dbReference type="NCBI Taxonomy" id="879566"/>
    <lineage>
        <taxon>Bacteria</taxon>
        <taxon>Bacillati</taxon>
        <taxon>Bacillota</taxon>
        <taxon>Clostridia</taxon>
        <taxon>Lachnospirales</taxon>
        <taxon>Lachnospiraceae</taxon>
        <taxon>Acetatifactor</taxon>
    </lineage>
</organism>
<dbReference type="InterPro" id="IPR055733">
    <property type="entry name" value="DUF7309"/>
</dbReference>
<dbReference type="InterPro" id="IPR024047">
    <property type="entry name" value="MM3350-like_sf"/>
</dbReference>
<dbReference type="Pfam" id="PF07929">
    <property type="entry name" value="PRiA4_ORF3"/>
    <property type="match status" value="1"/>
</dbReference>
<dbReference type="EMBL" id="OFSM01000025">
    <property type="protein sequence ID" value="SOY31420.1"/>
    <property type="molecule type" value="Genomic_DNA"/>
</dbReference>
<sequence length="492" mass="56616">MISDKLYSMAFKFKKKKVWNIILNVHVFAVKFSDGNTGYINITNSVNGRSCLTIYLGDKGFNCLRTITELDKILTDSFSPFKFQEALIQQECIKCLFVGKNQLTEEEQEEIKNYTASHDIRLSGKNAYPQFIKYTTNCIPVLFLTEQEQEYLCEAFSASMALADILINDMNYTLGMTQIYDDPDTVVSLKLKGGKYITEEIPVPEKISPSYPSPKATNDIAVAKLKKQKKVGIWECEIIRFPQPVQNSPEEIPNYPVVLIAIESATDYFLSISPVSHYEENPDHLIDNFIDSFLQHELCPKEIKVRDERTYAFAEDICKKLKISLSFEKELKVLEEAELTFWDRFGIPEQEKPQEDKVTPISVRQSYIISVSLGSGCYRHIQISGNSRLSDLHTSILNAFELKEEDHEHGFFMDNKIWSNENCYLANPPYPEFPSTYDYRLSQIGLSKGKQFKYLFDFRNEWKFQCKVLQVTDTDIKKTIVIKSKGDAPVSK</sequence>
<dbReference type="Gene3D" id="3.10.290.30">
    <property type="entry name" value="MM3350-like"/>
    <property type="match status" value="1"/>
</dbReference>